<dbReference type="RefSeq" id="WP_089683517.1">
    <property type="nucleotide sequence ID" value="NZ_FNFO01000005.1"/>
</dbReference>
<dbReference type="InterPro" id="IPR012910">
    <property type="entry name" value="Plug_dom"/>
</dbReference>
<comment type="similarity">
    <text evidence="8 9">Belongs to the TonB-dependent receptor family.</text>
</comment>
<dbReference type="STRING" id="1075417.SAMN05421823_105320"/>
<dbReference type="Pfam" id="PF00593">
    <property type="entry name" value="TonB_dep_Rec_b-barrel"/>
    <property type="match status" value="1"/>
</dbReference>
<evidence type="ECO:0000256" key="4">
    <source>
        <dbReference type="ARBA" id="ARBA00022692"/>
    </source>
</evidence>
<evidence type="ECO:0000256" key="2">
    <source>
        <dbReference type="ARBA" id="ARBA00022448"/>
    </source>
</evidence>
<dbReference type="InterPro" id="IPR008969">
    <property type="entry name" value="CarboxyPept-like_regulatory"/>
</dbReference>
<keyword evidence="5 9" id="KW-0798">TonB box</keyword>
<organism evidence="12 13">
    <name type="scientific">Catalinimonas alkaloidigena</name>
    <dbReference type="NCBI Taxonomy" id="1075417"/>
    <lineage>
        <taxon>Bacteria</taxon>
        <taxon>Pseudomonadati</taxon>
        <taxon>Bacteroidota</taxon>
        <taxon>Cytophagia</taxon>
        <taxon>Cytophagales</taxon>
        <taxon>Catalimonadaceae</taxon>
        <taxon>Catalinimonas</taxon>
    </lineage>
</organism>
<dbReference type="Pfam" id="PF13715">
    <property type="entry name" value="CarbopepD_reg_2"/>
    <property type="match status" value="1"/>
</dbReference>
<dbReference type="AlphaFoldDB" id="A0A1G9JIF4"/>
<dbReference type="GO" id="GO:0033214">
    <property type="term" value="P:siderophore-iron import into cell"/>
    <property type="evidence" value="ECO:0007669"/>
    <property type="project" value="TreeGrafter"/>
</dbReference>
<accession>A0A1G9JIF4</accession>
<dbReference type="PROSITE" id="PS52016">
    <property type="entry name" value="TONB_DEPENDENT_REC_3"/>
    <property type="match status" value="1"/>
</dbReference>
<keyword evidence="3 8" id="KW-1134">Transmembrane beta strand</keyword>
<dbReference type="GO" id="GO:0009279">
    <property type="term" value="C:cell outer membrane"/>
    <property type="evidence" value="ECO:0007669"/>
    <property type="project" value="UniProtKB-SubCell"/>
</dbReference>
<reference evidence="12 13" key="1">
    <citation type="submission" date="2016-10" db="EMBL/GenBank/DDBJ databases">
        <authorList>
            <person name="de Groot N.N."/>
        </authorList>
    </citation>
    <scope>NUCLEOTIDE SEQUENCE [LARGE SCALE GENOMIC DNA]</scope>
    <source>
        <strain evidence="12 13">DSM 25186</strain>
    </source>
</reference>
<evidence type="ECO:0000256" key="5">
    <source>
        <dbReference type="ARBA" id="ARBA00023077"/>
    </source>
</evidence>
<sequence length="831" mass="93535">MHSSVATDLNPSLRIRTLKSRRFQSYIAALVVTLFSFTAQAQSIQLRGQVNEAATGQPLPGVEVLLQGTGHRTFTDGQGMYRLTDLPSGTYTVVAFYVGLQSASQELELTSGTYTLDFSLHELGQTLDEVEVAGVRESFAGMRRLEAVEGAAIYEAKKNEVIEVQALTANLATNNSRQLYAKVPGLNIWESDGAGLQLGIGARGLDPNRTSNFNVRQNGYDISADALGYPESYYTPPAEAIERIEVVRGAASLQYGTQFGGLLNFVLRQGPDDRKLQVTTRQTGGSFGLFNSFNSVGGTVGKVNYYGFYQHKRRDGWRPNEGFTLDMAYGSVVYQATDRLSLTGQYTYMHYLAQQPGGLTDALYAQNPRQSIRSRNWFQVNWNLAALLLDYRITDRLKLNVRNFALLGGRDALGNLNRIDRVDDGSERNLFVDDFRNFGNETRLLYHYKLGAQPAVGLLGFRYYQGFTHRMQGNGDRGDGPTFQFLQPDNLENSDFDFPSQNVALFTEHVFNLTPHLSVTPGLRFEHIRTQSDGYYQDRVLVANPETGLAEDSTFQVPEQRDRRRSFVFAGLGVSFKQTPLLEWYGNFSQNYRAINFNDIRVVNPNQTVDPDIQDETGYNFDLGIRGTKNELFNYDVSLFYLRYNGRIGSILRTDDATYRIYRYRTNVADSRHIGLESFAELNLLKLLRPATAHRLNLFANLSFIDARYIATDEPSIKNRQVELVPPLNFKTGLSFQRGHFKAAYQLSYTAQQYSDATNARFTPSAVEGVIPAYSVMDLSASYRYRWVTLEGSLNNLLDRHYFTRRAAGYPGPGIIPSDGRSCYVTLQVQF</sequence>
<dbReference type="InterPro" id="IPR000531">
    <property type="entry name" value="Beta-barrel_TonB"/>
</dbReference>
<dbReference type="Gene3D" id="2.60.40.1120">
    <property type="entry name" value="Carboxypeptidase-like, regulatory domain"/>
    <property type="match status" value="1"/>
</dbReference>
<keyword evidence="6 8" id="KW-0472">Membrane</keyword>
<keyword evidence="13" id="KW-1185">Reference proteome</keyword>
<proteinExistence type="inferred from homology"/>
<evidence type="ECO:0000313" key="12">
    <source>
        <dbReference type="EMBL" id="SDL37016.1"/>
    </source>
</evidence>
<evidence type="ECO:0000256" key="1">
    <source>
        <dbReference type="ARBA" id="ARBA00004571"/>
    </source>
</evidence>
<dbReference type="Pfam" id="PF07715">
    <property type="entry name" value="Plug"/>
    <property type="match status" value="1"/>
</dbReference>
<dbReference type="PANTHER" id="PTHR30442">
    <property type="entry name" value="IRON III DICITRATE TRANSPORT PROTEIN FECA"/>
    <property type="match status" value="1"/>
</dbReference>
<keyword evidence="7 8" id="KW-0998">Cell outer membrane</keyword>
<evidence type="ECO:0000256" key="7">
    <source>
        <dbReference type="ARBA" id="ARBA00023237"/>
    </source>
</evidence>
<evidence type="ECO:0000256" key="6">
    <source>
        <dbReference type="ARBA" id="ARBA00023136"/>
    </source>
</evidence>
<evidence type="ECO:0000256" key="8">
    <source>
        <dbReference type="PROSITE-ProRule" id="PRU01360"/>
    </source>
</evidence>
<dbReference type="PANTHER" id="PTHR30442:SF0">
    <property type="entry name" value="FE(3+) DICITRATE TRANSPORT PROTEIN FECA"/>
    <property type="match status" value="1"/>
</dbReference>
<dbReference type="SUPFAM" id="SSF49464">
    <property type="entry name" value="Carboxypeptidase regulatory domain-like"/>
    <property type="match status" value="1"/>
</dbReference>
<dbReference type="Gene3D" id="2.170.130.10">
    <property type="entry name" value="TonB-dependent receptor, plug domain"/>
    <property type="match status" value="1"/>
</dbReference>
<gene>
    <name evidence="12" type="ORF">SAMN05421823_105320</name>
</gene>
<dbReference type="SUPFAM" id="SSF56935">
    <property type="entry name" value="Porins"/>
    <property type="match status" value="1"/>
</dbReference>
<feature type="domain" description="TonB-dependent receptor-like beta-barrel" evidence="10">
    <location>
        <begin position="336"/>
        <end position="797"/>
    </location>
</feature>
<dbReference type="InterPro" id="IPR039426">
    <property type="entry name" value="TonB-dep_rcpt-like"/>
</dbReference>
<evidence type="ECO:0000256" key="9">
    <source>
        <dbReference type="RuleBase" id="RU003357"/>
    </source>
</evidence>
<dbReference type="OrthoDB" id="9758472at2"/>
<keyword evidence="2 8" id="KW-0813">Transport</keyword>
<dbReference type="Gene3D" id="2.40.170.20">
    <property type="entry name" value="TonB-dependent receptor, beta-barrel domain"/>
    <property type="match status" value="1"/>
</dbReference>
<dbReference type="Proteomes" id="UP000198510">
    <property type="component" value="Unassembled WGS sequence"/>
</dbReference>
<comment type="subcellular location">
    <subcellularLocation>
        <location evidence="1 8">Cell outer membrane</location>
        <topology evidence="1 8">Multi-pass membrane protein</topology>
    </subcellularLocation>
</comment>
<name>A0A1G9JIF4_9BACT</name>
<protein>
    <submittedName>
        <fullName evidence="12">Fe(3+) dicitrate transport protein</fullName>
    </submittedName>
</protein>
<evidence type="ECO:0000259" key="10">
    <source>
        <dbReference type="Pfam" id="PF00593"/>
    </source>
</evidence>
<evidence type="ECO:0000259" key="11">
    <source>
        <dbReference type="Pfam" id="PF07715"/>
    </source>
</evidence>
<dbReference type="EMBL" id="FNFO01000005">
    <property type="protein sequence ID" value="SDL37016.1"/>
    <property type="molecule type" value="Genomic_DNA"/>
</dbReference>
<dbReference type="InterPro" id="IPR036942">
    <property type="entry name" value="Beta-barrel_TonB_sf"/>
</dbReference>
<evidence type="ECO:0000313" key="13">
    <source>
        <dbReference type="Proteomes" id="UP000198510"/>
    </source>
</evidence>
<dbReference type="InterPro" id="IPR037066">
    <property type="entry name" value="Plug_dom_sf"/>
</dbReference>
<feature type="domain" description="TonB-dependent receptor plug" evidence="11">
    <location>
        <begin position="160"/>
        <end position="258"/>
    </location>
</feature>
<evidence type="ECO:0000256" key="3">
    <source>
        <dbReference type="ARBA" id="ARBA00022452"/>
    </source>
</evidence>
<keyword evidence="4 8" id="KW-0812">Transmembrane</keyword>